<proteinExistence type="predicted"/>
<protein>
    <submittedName>
        <fullName evidence="2">Uncharacterized protein</fullName>
    </submittedName>
</protein>
<dbReference type="AlphaFoldDB" id="A0A3M9YGH4"/>
<name>A0A3M9YGH4_9PEZI</name>
<dbReference type="EMBL" id="RBVV01000019">
    <property type="protein sequence ID" value="RNJ59171.1"/>
    <property type="molecule type" value="Genomic_DNA"/>
</dbReference>
<dbReference type="Proteomes" id="UP000267145">
    <property type="component" value="Unassembled WGS sequence"/>
</dbReference>
<gene>
    <name evidence="2" type="ORF">D7B24_003264</name>
</gene>
<organism evidence="2 3">
    <name type="scientific">Verticillium nonalfalfae</name>
    <dbReference type="NCBI Taxonomy" id="1051616"/>
    <lineage>
        <taxon>Eukaryota</taxon>
        <taxon>Fungi</taxon>
        <taxon>Dikarya</taxon>
        <taxon>Ascomycota</taxon>
        <taxon>Pezizomycotina</taxon>
        <taxon>Sordariomycetes</taxon>
        <taxon>Hypocreomycetidae</taxon>
        <taxon>Glomerellales</taxon>
        <taxon>Plectosphaerellaceae</taxon>
        <taxon>Verticillium</taxon>
    </lineage>
</organism>
<feature type="region of interest" description="Disordered" evidence="1">
    <location>
        <begin position="279"/>
        <end position="304"/>
    </location>
</feature>
<keyword evidence="3" id="KW-1185">Reference proteome</keyword>
<sequence length="304" mass="34463">MATDFVGISLIDHPTWCYTDPAGLPPEFLPYTATHFWPDQLDNPSENRCDEFVCAIFSSWDELPRSILHPWTPEQELQALLRLDGLVNAFQLYLPANPNAFRDWVLRFQNAMDTRQTAARKLLATTTAERQRGWGTWRRHQAWIARWQYIINLRNQGEPGPSPVSRPEWRGLRYPEIVARADWSMPLPWLLSGYAARLDRDPEAVASAFWRLLAPDQTVEGLPAGYGMGVEIPVMGNPRPALQQPPFLQNAGGLAPWRQMQRHVAASQFGVSSLSLRETMEQMEENRAPKEADSGVVASTGEDE</sequence>
<evidence type="ECO:0000313" key="3">
    <source>
        <dbReference type="Proteomes" id="UP000267145"/>
    </source>
</evidence>
<reference evidence="2 3" key="1">
    <citation type="submission" date="2018-10" db="EMBL/GenBank/DDBJ databases">
        <title>Genome sequence of Verticillium nonalfalfae VnAa140.</title>
        <authorList>
            <person name="Stajich J.E."/>
            <person name="Kasson M.T."/>
        </authorList>
    </citation>
    <scope>NUCLEOTIDE SEQUENCE [LARGE SCALE GENOMIC DNA]</scope>
    <source>
        <strain evidence="2 3">VnAa140</strain>
    </source>
</reference>
<comment type="caution">
    <text evidence="2">The sequence shown here is derived from an EMBL/GenBank/DDBJ whole genome shotgun (WGS) entry which is preliminary data.</text>
</comment>
<evidence type="ECO:0000313" key="2">
    <source>
        <dbReference type="EMBL" id="RNJ59171.1"/>
    </source>
</evidence>
<dbReference type="GeneID" id="39606953"/>
<accession>A0A3M9YGH4</accession>
<dbReference type="RefSeq" id="XP_028497329.1">
    <property type="nucleotide sequence ID" value="XM_028637457.1"/>
</dbReference>
<feature type="compositionally biased region" description="Basic and acidic residues" evidence="1">
    <location>
        <begin position="279"/>
        <end position="293"/>
    </location>
</feature>
<evidence type="ECO:0000256" key="1">
    <source>
        <dbReference type="SAM" id="MobiDB-lite"/>
    </source>
</evidence>